<proteinExistence type="predicted"/>
<evidence type="ECO:0000313" key="1">
    <source>
        <dbReference type="EMBL" id="CAM9467120.1"/>
    </source>
</evidence>
<name>A0AC59Y7Y8_RANTA</name>
<reference evidence="1" key="1">
    <citation type="submission" date="2023-05" db="EMBL/GenBank/DDBJ databases">
        <authorList>
            <consortium name="ELIXIR-Norway"/>
        </authorList>
    </citation>
    <scope>NUCLEOTIDE SEQUENCE</scope>
</reference>
<dbReference type="Proteomes" id="UP001162501">
    <property type="component" value="Chromosome 11"/>
</dbReference>
<organism evidence="1 2">
    <name type="scientific">Rangifer tarandus platyrhynchus</name>
    <name type="common">Svalbard reindeer</name>
    <dbReference type="NCBI Taxonomy" id="3082113"/>
    <lineage>
        <taxon>Eukaryota</taxon>
        <taxon>Metazoa</taxon>
        <taxon>Chordata</taxon>
        <taxon>Craniata</taxon>
        <taxon>Vertebrata</taxon>
        <taxon>Euteleostomi</taxon>
        <taxon>Mammalia</taxon>
        <taxon>Eutheria</taxon>
        <taxon>Laurasiatheria</taxon>
        <taxon>Artiodactyla</taxon>
        <taxon>Ruminantia</taxon>
        <taxon>Pecora</taxon>
        <taxon>Cervidae</taxon>
        <taxon>Odocoileinae</taxon>
        <taxon>Rangifer</taxon>
    </lineage>
</organism>
<accession>A0AC59Y7Y8</accession>
<reference evidence="1" key="2">
    <citation type="submission" date="2025-03" db="EMBL/GenBank/DDBJ databases">
        <authorList>
            <consortium name="ELIXIR-Norway"/>
            <consortium name="Elixir Norway"/>
        </authorList>
    </citation>
    <scope>NUCLEOTIDE SEQUENCE</scope>
</reference>
<dbReference type="EMBL" id="OX596095">
    <property type="protein sequence ID" value="CAM9467120.1"/>
    <property type="molecule type" value="Genomic_DNA"/>
</dbReference>
<protein>
    <submittedName>
        <fullName evidence="1">Uncharacterized protein</fullName>
    </submittedName>
</protein>
<sequence length="97" mass="10228">MDSFMIICLQNQAIVLRRSQLPRHVVVVCSACRAERLGSEVTGALAGGVLRLGPPAPTSSICPIHATAARRADENQKPPGPASPLGHRGDSVTICFQ</sequence>
<gene>
    <name evidence="1" type="ORF">MRATA1EN22A_LOCUS2911</name>
</gene>
<evidence type="ECO:0000313" key="2">
    <source>
        <dbReference type="Proteomes" id="UP001162501"/>
    </source>
</evidence>